<sequence length="320" mass="37604">MISCYIKKGNKLNVLEGVESLESFESNDDKNSVIWIDMLLPNIEEIRAVENMFDMKFPTKQESEEIELSSRYWEENNRIEINSYFLINDNNSAFNETVSFILQGNLLISVRYKKLQSFNTFTKKLLISPREFKTGYSIFCQIIDIRIDADADTIENLSKEITKIRKHVFTDYSNDDEEILEKISTFEDLNMKIRENLTDKQRILNSLLKSQKFVDDKHELPIMLKDIKSLIDHTNFNFERLDYLQNIFIGILSIEQNKVIKIFTIVNVIFLPPTLIASIYGMNFDFIPELHWEYGYIISIVLMVISSITPILIFKKKGWI</sequence>
<feature type="transmembrane region" description="Helical" evidence="14">
    <location>
        <begin position="262"/>
        <end position="282"/>
    </location>
</feature>
<evidence type="ECO:0000256" key="4">
    <source>
        <dbReference type="ARBA" id="ARBA00022448"/>
    </source>
</evidence>
<proteinExistence type="inferred from homology"/>
<comment type="similarity">
    <text evidence="2 14">Belongs to the CorA metal ion transporter (MIT) (TC 1.A.35) family.</text>
</comment>
<keyword evidence="11 14" id="KW-0472">Membrane</keyword>
<dbReference type="NCBIfam" id="TIGR00383">
    <property type="entry name" value="corA"/>
    <property type="match status" value="1"/>
</dbReference>
<evidence type="ECO:0000256" key="14">
    <source>
        <dbReference type="RuleBase" id="RU362010"/>
    </source>
</evidence>
<comment type="caution">
    <text evidence="15">The sequence shown here is derived from an EMBL/GenBank/DDBJ whole genome shotgun (WGS) entry which is preliminary data.</text>
</comment>
<dbReference type="GO" id="GO:0015095">
    <property type="term" value="F:magnesium ion transmembrane transporter activity"/>
    <property type="evidence" value="ECO:0007669"/>
    <property type="project" value="UniProtKB-UniRule"/>
</dbReference>
<dbReference type="InterPro" id="IPR045863">
    <property type="entry name" value="CorA_TM1_TM2"/>
</dbReference>
<keyword evidence="16" id="KW-1185">Reference proteome</keyword>
<evidence type="ECO:0000256" key="1">
    <source>
        <dbReference type="ARBA" id="ARBA00004429"/>
    </source>
</evidence>
<keyword evidence="7 14" id="KW-0812">Transmembrane</keyword>
<dbReference type="InterPro" id="IPR002523">
    <property type="entry name" value="MgTranspt_CorA/ZnTranspt_ZntB"/>
</dbReference>
<keyword evidence="9 14" id="KW-1133">Transmembrane helix</keyword>
<dbReference type="InterPro" id="IPR050829">
    <property type="entry name" value="CorA_MIT"/>
</dbReference>
<comment type="subunit">
    <text evidence="12">Homopentamer. In the absence of Mg(2+), interactions between subunits are weakened, and dimers, trimers and tetramers can be observed in vitro.</text>
</comment>
<evidence type="ECO:0000313" key="16">
    <source>
        <dbReference type="Proteomes" id="UP000251135"/>
    </source>
</evidence>
<dbReference type="Gene3D" id="1.20.58.340">
    <property type="entry name" value="Magnesium transport protein CorA, transmembrane region"/>
    <property type="match status" value="2"/>
</dbReference>
<dbReference type="InterPro" id="IPR004488">
    <property type="entry name" value="Mg/Co-transport_prot_CorA"/>
</dbReference>
<dbReference type="AlphaFoldDB" id="A0A363D2H5"/>
<evidence type="ECO:0000256" key="6">
    <source>
        <dbReference type="ARBA" id="ARBA00022519"/>
    </source>
</evidence>
<evidence type="ECO:0000256" key="8">
    <source>
        <dbReference type="ARBA" id="ARBA00022842"/>
    </source>
</evidence>
<evidence type="ECO:0000256" key="7">
    <source>
        <dbReference type="ARBA" id="ARBA00022692"/>
    </source>
</evidence>
<comment type="subcellular location">
    <subcellularLocation>
        <location evidence="1">Cell inner membrane</location>
        <topology evidence="1">Multi-pass membrane protein</topology>
    </subcellularLocation>
    <subcellularLocation>
        <location evidence="14">Membrane</location>
        <topology evidence="14">Multi-pass membrane protein</topology>
    </subcellularLocation>
</comment>
<dbReference type="Proteomes" id="UP000251135">
    <property type="component" value="Unassembled WGS sequence"/>
</dbReference>
<dbReference type="OrthoDB" id="9803416at2"/>
<evidence type="ECO:0000256" key="11">
    <source>
        <dbReference type="ARBA" id="ARBA00023136"/>
    </source>
</evidence>
<evidence type="ECO:0000256" key="9">
    <source>
        <dbReference type="ARBA" id="ARBA00022989"/>
    </source>
</evidence>
<dbReference type="GO" id="GO:0015087">
    <property type="term" value="F:cobalt ion transmembrane transporter activity"/>
    <property type="evidence" value="ECO:0007669"/>
    <property type="project" value="UniProtKB-UniRule"/>
</dbReference>
<dbReference type="Gene3D" id="3.30.460.20">
    <property type="entry name" value="CorA soluble domain-like"/>
    <property type="match status" value="1"/>
</dbReference>
<dbReference type="SUPFAM" id="SSF144083">
    <property type="entry name" value="Magnesium transport protein CorA, transmembrane region"/>
    <property type="match status" value="1"/>
</dbReference>
<dbReference type="Pfam" id="PF01544">
    <property type="entry name" value="CorA"/>
    <property type="match status" value="1"/>
</dbReference>
<dbReference type="PANTHER" id="PTHR47685:SF1">
    <property type="entry name" value="MAGNESIUM TRANSPORT PROTEIN CORA"/>
    <property type="match status" value="1"/>
</dbReference>
<dbReference type="GO" id="GO:0005886">
    <property type="term" value="C:plasma membrane"/>
    <property type="evidence" value="ECO:0007669"/>
    <property type="project" value="UniProtKB-SubCell"/>
</dbReference>
<gene>
    <name evidence="14" type="primary">corA</name>
    <name evidence="15" type="ORF">B0174_04045</name>
</gene>
<dbReference type="InterPro" id="IPR045861">
    <property type="entry name" value="CorA_cytoplasmic_dom"/>
</dbReference>
<evidence type="ECO:0000256" key="3">
    <source>
        <dbReference type="ARBA" id="ARBA00019439"/>
    </source>
</evidence>
<comment type="function">
    <text evidence="14">Mediates influx of magnesium ions.</text>
</comment>
<name>A0A363D2H5_9BACT</name>
<keyword evidence="6" id="KW-0997">Cell inner membrane</keyword>
<dbReference type="SUPFAM" id="SSF143865">
    <property type="entry name" value="CorA soluble domain-like"/>
    <property type="match status" value="1"/>
</dbReference>
<keyword evidence="8 14" id="KW-0460">Magnesium</keyword>
<comment type="catalytic activity">
    <reaction evidence="13">
        <text>Mg(2+)(in) = Mg(2+)(out)</text>
        <dbReference type="Rhea" id="RHEA:29827"/>
        <dbReference type="ChEBI" id="CHEBI:18420"/>
    </reaction>
</comment>
<evidence type="ECO:0000313" key="15">
    <source>
        <dbReference type="EMBL" id="PUE65501.1"/>
    </source>
</evidence>
<evidence type="ECO:0000256" key="13">
    <source>
        <dbReference type="ARBA" id="ARBA00034269"/>
    </source>
</evidence>
<evidence type="ECO:0000256" key="5">
    <source>
        <dbReference type="ARBA" id="ARBA00022475"/>
    </source>
</evidence>
<dbReference type="CDD" id="cd12836">
    <property type="entry name" value="HpCorA-like"/>
    <property type="match status" value="1"/>
</dbReference>
<evidence type="ECO:0000256" key="2">
    <source>
        <dbReference type="ARBA" id="ARBA00009765"/>
    </source>
</evidence>
<organism evidence="15 16">
    <name type="scientific">Arcobacter caeni</name>
    <dbReference type="NCBI Taxonomy" id="1912877"/>
    <lineage>
        <taxon>Bacteria</taxon>
        <taxon>Pseudomonadati</taxon>
        <taxon>Campylobacterota</taxon>
        <taxon>Epsilonproteobacteria</taxon>
        <taxon>Campylobacterales</taxon>
        <taxon>Arcobacteraceae</taxon>
        <taxon>Arcobacter</taxon>
    </lineage>
</organism>
<keyword evidence="5 14" id="KW-1003">Cell membrane</keyword>
<dbReference type="GO" id="GO:0015099">
    <property type="term" value="F:nickel cation transmembrane transporter activity"/>
    <property type="evidence" value="ECO:0007669"/>
    <property type="project" value="TreeGrafter"/>
</dbReference>
<evidence type="ECO:0000256" key="10">
    <source>
        <dbReference type="ARBA" id="ARBA00023065"/>
    </source>
</evidence>
<evidence type="ECO:0000256" key="12">
    <source>
        <dbReference type="ARBA" id="ARBA00025941"/>
    </source>
</evidence>
<protein>
    <recommendedName>
        <fullName evidence="3 14">Magnesium transport protein CorA</fullName>
    </recommendedName>
</protein>
<dbReference type="RefSeq" id="WP_108558375.1">
    <property type="nucleotide sequence ID" value="NZ_MUXE01000004.1"/>
</dbReference>
<feature type="transmembrane region" description="Helical" evidence="14">
    <location>
        <begin position="294"/>
        <end position="314"/>
    </location>
</feature>
<keyword evidence="4 14" id="KW-0813">Transport</keyword>
<dbReference type="FunFam" id="1.20.58.340:FF:000001">
    <property type="entry name" value="Magnesium transport protein CorA"/>
    <property type="match status" value="1"/>
</dbReference>
<dbReference type="PANTHER" id="PTHR47685">
    <property type="entry name" value="MAGNESIUM TRANSPORT PROTEIN CORA"/>
    <property type="match status" value="1"/>
</dbReference>
<reference evidence="15 16" key="1">
    <citation type="submission" date="2017-02" db="EMBL/GenBank/DDBJ databases">
        <title>Arcobacter caeni sp. nov, a new Arcobacter species isolated from reclaimed water.</title>
        <authorList>
            <person name="Figueras M.J."/>
            <person name="Perez-Cataluna A."/>
            <person name="Salas-Masso N."/>
        </authorList>
    </citation>
    <scope>NUCLEOTIDE SEQUENCE [LARGE SCALE GENOMIC DNA]</scope>
    <source>
        <strain evidence="15 16">RW17-10</strain>
    </source>
</reference>
<dbReference type="EMBL" id="MUXE01000004">
    <property type="protein sequence ID" value="PUE65501.1"/>
    <property type="molecule type" value="Genomic_DNA"/>
</dbReference>
<accession>A0A363D2H5</accession>
<keyword evidence="10 14" id="KW-0406">Ion transport</keyword>